<dbReference type="InterPro" id="IPR036322">
    <property type="entry name" value="WD40_repeat_dom_sf"/>
</dbReference>
<gene>
    <name evidence="6" type="primary">IPI3</name>
    <name evidence="6" type="ORF">CcaverHIS019_0405400</name>
</gene>
<dbReference type="Proteomes" id="UP001233271">
    <property type="component" value="Chromosome 4"/>
</dbReference>
<dbReference type="InterPro" id="IPR015943">
    <property type="entry name" value="WD40/YVTN_repeat-like_dom_sf"/>
</dbReference>
<dbReference type="KEGG" id="ccac:CcaHIS019_0405400"/>
<organism evidence="6 7">
    <name type="scientific">Cutaneotrichosporon cavernicola</name>
    <dbReference type="NCBI Taxonomy" id="279322"/>
    <lineage>
        <taxon>Eukaryota</taxon>
        <taxon>Fungi</taxon>
        <taxon>Dikarya</taxon>
        <taxon>Basidiomycota</taxon>
        <taxon>Agaricomycotina</taxon>
        <taxon>Tremellomycetes</taxon>
        <taxon>Trichosporonales</taxon>
        <taxon>Trichosporonaceae</taxon>
        <taxon>Cutaneotrichosporon</taxon>
    </lineage>
</organism>
<dbReference type="Gene3D" id="2.130.10.10">
    <property type="entry name" value="YVTN repeat-like/Quinoprotein amine dehydrogenase"/>
    <property type="match status" value="2"/>
</dbReference>
<evidence type="ECO:0000256" key="3">
    <source>
        <dbReference type="ARBA" id="ARBA00022737"/>
    </source>
</evidence>
<feature type="repeat" description="WD" evidence="4">
    <location>
        <begin position="131"/>
        <end position="172"/>
    </location>
</feature>
<dbReference type="PROSITE" id="PS50294">
    <property type="entry name" value="WD_REPEATS_REGION"/>
    <property type="match status" value="1"/>
</dbReference>
<dbReference type="RefSeq" id="XP_060456985.1">
    <property type="nucleotide sequence ID" value="XM_060600386.1"/>
</dbReference>
<dbReference type="GO" id="GO:0006364">
    <property type="term" value="P:rRNA processing"/>
    <property type="evidence" value="ECO:0007669"/>
    <property type="project" value="UniProtKB-UniRule"/>
</dbReference>
<evidence type="ECO:0000256" key="1">
    <source>
        <dbReference type="ARBA" id="ARBA00010143"/>
    </source>
</evidence>
<comment type="subunit">
    <text evidence="5">Component of the RIX1 complex, composed of IPI1, RIX1/IPI2 and IPI3 in a 1:2:2 stoichiometry. The complex interacts (via RIX1) with MDN1 (via its hexameric AAA ATPase ring) and the pre-60S ribosome particles.</text>
</comment>
<proteinExistence type="inferred from homology"/>
<keyword evidence="5" id="KW-0698">rRNA processing</keyword>
<sequence length="463" mass="49333">MALQELILSSSSAAESSQSSARTTFTPAIQLHDLTTTAHVQAFKTSSNAKNCLAYVPSRDGLGGTVWAVQEGKAIVGVWAWQKDQQHLKFHLPERLTCLSISPNGIWAAGGSQNGQVYMWEIASGLMLASWNAHYRTVTSVSFSSDSAYLVTASADASVHVFLVSQLTDVESSSSPYSKPLGSLGDHTLAITAVTLGKTMGVSGGKCWTASEDGTVKMWSFAAPFDLLATFVLPPSAVPTTLAVDPAERFLYVGTKAGDVYLIPLYKRKAQMGRVEAVGGEGAGATPINLVTPCVHVDAAVTCLSLSLSATHLLVGTSAGDIHVHSLPSHQHIRTISTHRGAISHLSTFPSPPDLIGKPVRTEDWAVMDVRNLERMRTSRGAKDTQEVGVLLRPSCRTNLLSALRATPTRNIGSDPARRGPVSDGADVAALQDEIRRLKGALDKAVKINEKMWSGVVDLKLTL</sequence>
<dbReference type="InterPro" id="IPR045227">
    <property type="entry name" value="WDR18/Ipi3/RID3"/>
</dbReference>
<keyword evidence="3" id="KW-0677">Repeat</keyword>
<comment type="subcellular location">
    <subcellularLocation>
        <location evidence="5">Nucleus</location>
    </subcellularLocation>
</comment>
<dbReference type="SUPFAM" id="SSF50978">
    <property type="entry name" value="WD40 repeat-like"/>
    <property type="match status" value="1"/>
</dbReference>
<comment type="similarity">
    <text evidence="1 5">Belongs to the WD repeat IPI3/WDR18 family.</text>
</comment>
<keyword evidence="7" id="KW-1185">Reference proteome</keyword>
<dbReference type="Pfam" id="PF00400">
    <property type="entry name" value="WD40"/>
    <property type="match status" value="3"/>
</dbReference>
<evidence type="ECO:0000256" key="4">
    <source>
        <dbReference type="PROSITE-ProRule" id="PRU00221"/>
    </source>
</evidence>
<protein>
    <recommendedName>
        <fullName evidence="5">Pre-rRNA-processing protein IPI3</fullName>
    </recommendedName>
</protein>
<dbReference type="GO" id="GO:0006261">
    <property type="term" value="P:DNA-templated DNA replication"/>
    <property type="evidence" value="ECO:0007669"/>
    <property type="project" value="TreeGrafter"/>
</dbReference>
<name>A0AA48L4D4_9TREE</name>
<reference evidence="6" key="1">
    <citation type="journal article" date="2023" name="BMC Genomics">
        <title>Chromosome-level genome assemblies of Cutaneotrichosporon spp. (Trichosporonales, Basidiomycota) reveal imbalanced evolution between nucleotide sequences and chromosome synteny.</title>
        <authorList>
            <person name="Kobayashi Y."/>
            <person name="Kayamori A."/>
            <person name="Aoki K."/>
            <person name="Shiwa Y."/>
            <person name="Matsutani M."/>
            <person name="Fujita N."/>
            <person name="Sugita T."/>
            <person name="Iwasaki W."/>
            <person name="Tanaka N."/>
            <person name="Takashima M."/>
        </authorList>
    </citation>
    <scope>NUCLEOTIDE SEQUENCE</scope>
    <source>
        <strain evidence="6">HIS019</strain>
    </source>
</reference>
<dbReference type="AlphaFoldDB" id="A0AA48L4D4"/>
<dbReference type="InterPro" id="IPR001680">
    <property type="entry name" value="WD40_rpt"/>
</dbReference>
<evidence type="ECO:0000256" key="5">
    <source>
        <dbReference type="RuleBase" id="RU369067"/>
    </source>
</evidence>
<keyword evidence="2 4" id="KW-0853">WD repeat</keyword>
<dbReference type="PROSITE" id="PS50082">
    <property type="entry name" value="WD_REPEATS_2"/>
    <property type="match status" value="1"/>
</dbReference>
<accession>A0AA48L4D4</accession>
<dbReference type="SMART" id="SM00320">
    <property type="entry name" value="WD40"/>
    <property type="match status" value="5"/>
</dbReference>
<evidence type="ECO:0000256" key="2">
    <source>
        <dbReference type="ARBA" id="ARBA00022574"/>
    </source>
</evidence>
<dbReference type="PANTHER" id="PTHR18763">
    <property type="entry name" value="WD-REPEAT PROTEIN 18"/>
    <property type="match status" value="1"/>
</dbReference>
<dbReference type="EMBL" id="AP028215">
    <property type="protein sequence ID" value="BEI91720.1"/>
    <property type="molecule type" value="Genomic_DNA"/>
</dbReference>
<dbReference type="GO" id="GO:0005656">
    <property type="term" value="C:nuclear pre-replicative complex"/>
    <property type="evidence" value="ECO:0007669"/>
    <property type="project" value="TreeGrafter"/>
</dbReference>
<comment type="function">
    <text evidence="5">Component of the RIX1 complex required for processing of ITS2 sequences from 35S pre-rRNA.</text>
</comment>
<evidence type="ECO:0000313" key="7">
    <source>
        <dbReference type="Proteomes" id="UP001233271"/>
    </source>
</evidence>
<dbReference type="GeneID" id="85495590"/>
<evidence type="ECO:0000313" key="6">
    <source>
        <dbReference type="EMBL" id="BEI91720.1"/>
    </source>
</evidence>
<keyword evidence="5" id="KW-0539">Nucleus</keyword>
<dbReference type="GO" id="GO:0120330">
    <property type="term" value="C:rixosome complex"/>
    <property type="evidence" value="ECO:0007669"/>
    <property type="project" value="UniProtKB-UniRule"/>
</dbReference>
<dbReference type="PANTHER" id="PTHR18763:SF0">
    <property type="entry name" value="WD REPEAT-CONTAINING PROTEIN 18"/>
    <property type="match status" value="1"/>
</dbReference>